<evidence type="ECO:0000313" key="4">
    <source>
        <dbReference type="Proteomes" id="UP001595729"/>
    </source>
</evidence>
<dbReference type="PANTHER" id="PTHR10907">
    <property type="entry name" value="REGUCALCIN"/>
    <property type="match status" value="1"/>
</dbReference>
<feature type="domain" description="SMP-30/Gluconolactonase/LRE-like region" evidence="2">
    <location>
        <begin position="30"/>
        <end position="276"/>
    </location>
</feature>
<dbReference type="InterPro" id="IPR005511">
    <property type="entry name" value="SMP-30"/>
</dbReference>
<dbReference type="InterPro" id="IPR011042">
    <property type="entry name" value="6-blade_b-propeller_TolB-like"/>
</dbReference>
<accession>A0ABV7W347</accession>
<gene>
    <name evidence="3" type="ORF">ACFOPI_07230</name>
</gene>
<proteinExistence type="inferred from homology"/>
<dbReference type="RefSeq" id="WP_382172483.1">
    <property type="nucleotide sequence ID" value="NZ_JBHRXX010000002.1"/>
</dbReference>
<dbReference type="Gene3D" id="2.120.10.30">
    <property type="entry name" value="TolB, C-terminal domain"/>
    <property type="match status" value="1"/>
</dbReference>
<dbReference type="Pfam" id="PF08450">
    <property type="entry name" value="SGL"/>
    <property type="match status" value="1"/>
</dbReference>
<dbReference type="Proteomes" id="UP001595729">
    <property type="component" value="Unassembled WGS sequence"/>
</dbReference>
<dbReference type="PANTHER" id="PTHR10907:SF47">
    <property type="entry name" value="REGUCALCIN"/>
    <property type="match status" value="1"/>
</dbReference>
<comment type="similarity">
    <text evidence="1">Belongs to the SMP-30/CGR1 family.</text>
</comment>
<evidence type="ECO:0000259" key="2">
    <source>
        <dbReference type="Pfam" id="PF08450"/>
    </source>
</evidence>
<evidence type="ECO:0000313" key="3">
    <source>
        <dbReference type="EMBL" id="MFC3683382.1"/>
    </source>
</evidence>
<reference evidence="4" key="1">
    <citation type="journal article" date="2019" name="Int. J. Syst. Evol. Microbiol.">
        <title>The Global Catalogue of Microorganisms (GCM) 10K type strain sequencing project: providing services to taxonomists for standard genome sequencing and annotation.</title>
        <authorList>
            <consortium name="The Broad Institute Genomics Platform"/>
            <consortium name="The Broad Institute Genome Sequencing Center for Infectious Disease"/>
            <person name="Wu L."/>
            <person name="Ma J."/>
        </authorList>
    </citation>
    <scope>NUCLEOTIDE SEQUENCE [LARGE SCALE GENOMIC DNA]</scope>
    <source>
        <strain evidence="4">KCTC 42501</strain>
    </source>
</reference>
<dbReference type="PRINTS" id="PR01790">
    <property type="entry name" value="SMP30FAMILY"/>
</dbReference>
<dbReference type="EC" id="3.1.1.99" evidence="3"/>
<dbReference type="InterPro" id="IPR013658">
    <property type="entry name" value="SGL"/>
</dbReference>
<dbReference type="GO" id="GO:0016787">
    <property type="term" value="F:hydrolase activity"/>
    <property type="evidence" value="ECO:0007669"/>
    <property type="project" value="UniProtKB-KW"/>
</dbReference>
<sequence length="310" mass="33924">MPRLPSVPAHREPFQVTDEVRCLWPAAAVLGEGGLWSVSRRCLFWVDILSRHIHRLDPATGARQSWTFDEEVSALAERRTGEGLAIALRRGPAFWNPDRPGEAPRYLCQPEPERSDNRFNDARCDAAGRWWMGSMDFGCTLPTGSLYRVGADGAWARMDEGFAVTNGPTWIHQGRTMLFNDTVNGQVLAYDNDPDIGEITGRRLWLQFAPEDGVPDGMTTDALGRVWICHWGGGCVTCHDPDTAQELARVRLPVSQVTSCTFGGPDLSTLFITSARFSLDDAALAREPLAGGLFAVRPGVAGLLASPFAG</sequence>
<protein>
    <submittedName>
        <fullName evidence="3">SMP-30/gluconolactonase/LRE family protein</fullName>
        <ecNumber evidence="3">3.1.1.99</ecNumber>
    </submittedName>
</protein>
<keyword evidence="3" id="KW-0378">Hydrolase</keyword>
<dbReference type="SUPFAM" id="SSF63829">
    <property type="entry name" value="Calcium-dependent phosphotriesterase"/>
    <property type="match status" value="1"/>
</dbReference>
<comment type="caution">
    <text evidence="3">The sequence shown here is derived from an EMBL/GenBank/DDBJ whole genome shotgun (WGS) entry which is preliminary data.</text>
</comment>
<name>A0ABV7W347_9BURK</name>
<keyword evidence="4" id="KW-1185">Reference proteome</keyword>
<organism evidence="3 4">
    <name type="scientific">Hydrogenophaga luteola</name>
    <dbReference type="NCBI Taxonomy" id="1591122"/>
    <lineage>
        <taxon>Bacteria</taxon>
        <taxon>Pseudomonadati</taxon>
        <taxon>Pseudomonadota</taxon>
        <taxon>Betaproteobacteria</taxon>
        <taxon>Burkholderiales</taxon>
        <taxon>Comamonadaceae</taxon>
        <taxon>Hydrogenophaga</taxon>
    </lineage>
</organism>
<evidence type="ECO:0000256" key="1">
    <source>
        <dbReference type="ARBA" id="ARBA00008853"/>
    </source>
</evidence>
<dbReference type="EMBL" id="JBHRXX010000002">
    <property type="protein sequence ID" value="MFC3683382.1"/>
    <property type="molecule type" value="Genomic_DNA"/>
</dbReference>